<feature type="transmembrane region" description="Helical" evidence="7">
    <location>
        <begin position="429"/>
        <end position="451"/>
    </location>
</feature>
<comment type="subcellular location">
    <subcellularLocation>
        <location evidence="1">Membrane</location>
        <topology evidence="1">Multi-pass membrane protein</topology>
    </subcellularLocation>
</comment>
<dbReference type="InterPro" id="IPR006043">
    <property type="entry name" value="NCS2"/>
</dbReference>
<feature type="transmembrane region" description="Helical" evidence="7">
    <location>
        <begin position="97"/>
        <end position="117"/>
    </location>
</feature>
<keyword evidence="6 7" id="KW-0472">Membrane</keyword>
<feature type="transmembrane region" description="Helical" evidence="7">
    <location>
        <begin position="522"/>
        <end position="541"/>
    </location>
</feature>
<evidence type="ECO:0000313" key="8">
    <source>
        <dbReference type="Ensembl" id="ENSCINP00000007695.3"/>
    </source>
</evidence>
<dbReference type="HOGENOM" id="CLU_017959_5_4_1"/>
<proteinExistence type="inferred from homology"/>
<dbReference type="Ensembl" id="ENSCINT00000007695.3">
    <property type="protein sequence ID" value="ENSCINP00000007695.3"/>
    <property type="gene ID" value="ENSCING00000023308.1"/>
</dbReference>
<evidence type="ECO:0000256" key="2">
    <source>
        <dbReference type="ARBA" id="ARBA00008821"/>
    </source>
</evidence>
<dbReference type="GO" id="GO:0005886">
    <property type="term" value="C:plasma membrane"/>
    <property type="evidence" value="ECO:0007669"/>
    <property type="project" value="UniProtKB-ARBA"/>
</dbReference>
<comment type="similarity">
    <text evidence="2">Belongs to the nucleobase:cation symporter-2 (NCS2) (TC 2.A.40) family.</text>
</comment>
<evidence type="ECO:0000313" key="9">
    <source>
        <dbReference type="Proteomes" id="UP000008144"/>
    </source>
</evidence>
<dbReference type="InParanoid" id="F6W833"/>
<sequence>NSASTKMDGVDNTSFVVRSLNLFTTSSDDVSVSDLTSHEVDDDDSSDLLYKVDDAPAWYACVAFGIQHYLVALGGMVGLPLLLAGPLCIPNDDDGDVARAFIISTVFFVAGICTMLQTTFGIRLPIMQGGTFSFLPPTLAILSLPHNKCPPALPSGFNNVSYTLYNDTDGSIIDGTEVWQRRIREVQGAIAVSSCLQILLGLTGAIGFLLRFIGPLTIAPAVALIGLDLFSTAYGDASTQWGIAMFTSFVLILCSQYLKNVNIPFPHYSMKKKFTWKKAPIFKMFPVLFALVLAWLLCLILTECNALPSDPDNPAYKARTDIKLNVLYKAPWFRFPYPGQWGLPRVTLAGVIGMMAGVVAGIVESIGDYYACARLSGAPNPPTHAINRGILMEGFGCLLAGVIGTSTATTSFSENIGAIGITRVGSRRVLQVAGFIFFILGMLSKFGSIFVTIPDPVIGGLFCVMFGMIAAVGLSNLQYVDLNSPRNLFIIGFSIFMGLTVPEWMKANQGVIQTGVMEIDQILSVLLETSMLVGGILALVFDNTIPGTESERGIVKWRNAKNGNEVLDEKTLLQQEADCYKLPFPTNCCSLHSIFRFSRYIPILP</sequence>
<accession>F6W833</accession>
<feature type="transmembrane region" description="Helical" evidence="7">
    <location>
        <begin position="486"/>
        <end position="502"/>
    </location>
</feature>
<keyword evidence="9" id="KW-1185">Reference proteome</keyword>
<dbReference type="FunCoup" id="F6W833">
    <property type="interactions" value="1"/>
</dbReference>
<reference evidence="8" key="2">
    <citation type="journal article" date="2008" name="Genome Biol.">
        <title>Improved genome assembly and evidence-based global gene model set for the chordate Ciona intestinalis: new insight into intron and operon populations.</title>
        <authorList>
            <person name="Satou Y."/>
            <person name="Mineta K."/>
            <person name="Ogasawara M."/>
            <person name="Sasakura Y."/>
            <person name="Shoguchi E."/>
            <person name="Ueno K."/>
            <person name="Yamada L."/>
            <person name="Matsumoto J."/>
            <person name="Wasserscheid J."/>
            <person name="Dewar K."/>
            <person name="Wiley G.B."/>
            <person name="Macmil S.L."/>
            <person name="Roe B.A."/>
            <person name="Zeller R.W."/>
            <person name="Hastings K.E."/>
            <person name="Lemaire P."/>
            <person name="Lindquist E."/>
            <person name="Endo T."/>
            <person name="Hotta K."/>
            <person name="Inaba K."/>
        </authorList>
    </citation>
    <scope>NUCLEOTIDE SEQUENCE [LARGE SCALE GENOMIC DNA]</scope>
    <source>
        <strain evidence="8">wild type</strain>
    </source>
</reference>
<dbReference type="PANTHER" id="PTHR11119">
    <property type="entry name" value="XANTHINE-URACIL / VITAMIN C PERMEASE FAMILY MEMBER"/>
    <property type="match status" value="1"/>
</dbReference>
<feature type="transmembrane region" description="Helical" evidence="7">
    <location>
        <begin position="346"/>
        <end position="366"/>
    </location>
</feature>
<dbReference type="PROSITE" id="PS01116">
    <property type="entry name" value="XANTH_URACIL_PERMASE"/>
    <property type="match status" value="1"/>
</dbReference>
<feature type="transmembrane region" description="Helical" evidence="7">
    <location>
        <begin position="57"/>
        <end position="85"/>
    </location>
</feature>
<keyword evidence="3" id="KW-0813">Transport</keyword>
<dbReference type="EMBL" id="EAAA01000957">
    <property type="status" value="NOT_ANNOTATED_CDS"/>
    <property type="molecule type" value="Genomic_DNA"/>
</dbReference>
<evidence type="ECO:0000256" key="6">
    <source>
        <dbReference type="ARBA" id="ARBA00023136"/>
    </source>
</evidence>
<reference evidence="9" key="1">
    <citation type="journal article" date="2002" name="Science">
        <title>The draft genome of Ciona intestinalis: insights into chordate and vertebrate origins.</title>
        <authorList>
            <person name="Dehal P."/>
            <person name="Satou Y."/>
            <person name="Campbell R.K."/>
            <person name="Chapman J."/>
            <person name="Degnan B."/>
            <person name="De Tomaso A."/>
            <person name="Davidson B."/>
            <person name="Di Gregorio A."/>
            <person name="Gelpke M."/>
            <person name="Goodstein D.M."/>
            <person name="Harafuji N."/>
            <person name="Hastings K.E."/>
            <person name="Ho I."/>
            <person name="Hotta K."/>
            <person name="Huang W."/>
            <person name="Kawashima T."/>
            <person name="Lemaire P."/>
            <person name="Martinez D."/>
            <person name="Meinertzhagen I.A."/>
            <person name="Necula S."/>
            <person name="Nonaka M."/>
            <person name="Putnam N."/>
            <person name="Rash S."/>
            <person name="Saiga H."/>
            <person name="Satake M."/>
            <person name="Terry A."/>
            <person name="Yamada L."/>
            <person name="Wang H.G."/>
            <person name="Awazu S."/>
            <person name="Azumi K."/>
            <person name="Boore J."/>
            <person name="Branno M."/>
            <person name="Chin-Bow S."/>
            <person name="DeSantis R."/>
            <person name="Doyle S."/>
            <person name="Francino P."/>
            <person name="Keys D.N."/>
            <person name="Haga S."/>
            <person name="Hayashi H."/>
            <person name="Hino K."/>
            <person name="Imai K.S."/>
            <person name="Inaba K."/>
            <person name="Kano S."/>
            <person name="Kobayashi K."/>
            <person name="Kobayashi M."/>
            <person name="Lee B.I."/>
            <person name="Makabe K.W."/>
            <person name="Manohar C."/>
            <person name="Matassi G."/>
            <person name="Medina M."/>
            <person name="Mochizuki Y."/>
            <person name="Mount S."/>
            <person name="Morishita T."/>
            <person name="Miura S."/>
            <person name="Nakayama A."/>
            <person name="Nishizaka S."/>
            <person name="Nomoto H."/>
            <person name="Ohta F."/>
            <person name="Oishi K."/>
            <person name="Rigoutsos I."/>
            <person name="Sano M."/>
            <person name="Sasaki A."/>
            <person name="Sasakura Y."/>
            <person name="Shoguchi E."/>
            <person name="Shin-i T."/>
            <person name="Spagnuolo A."/>
            <person name="Stainier D."/>
            <person name="Suzuki M.M."/>
            <person name="Tassy O."/>
            <person name="Takatori N."/>
            <person name="Tokuoka M."/>
            <person name="Yagi K."/>
            <person name="Yoshizaki F."/>
            <person name="Wada S."/>
            <person name="Zhang C."/>
            <person name="Hyatt P.D."/>
            <person name="Larimer F."/>
            <person name="Detter C."/>
            <person name="Doggett N."/>
            <person name="Glavina T."/>
            <person name="Hawkins T."/>
            <person name="Richardson P."/>
            <person name="Lucas S."/>
            <person name="Kohara Y."/>
            <person name="Levine M."/>
            <person name="Satoh N."/>
            <person name="Rokhsar D.S."/>
        </authorList>
    </citation>
    <scope>NUCLEOTIDE SEQUENCE [LARGE SCALE GENOMIC DNA]</scope>
</reference>
<feature type="transmembrane region" description="Helical" evidence="7">
    <location>
        <begin position="189"/>
        <end position="210"/>
    </location>
</feature>
<evidence type="ECO:0000256" key="3">
    <source>
        <dbReference type="ARBA" id="ARBA00022448"/>
    </source>
</evidence>
<keyword evidence="5 7" id="KW-1133">Transmembrane helix</keyword>
<dbReference type="GO" id="GO:0022857">
    <property type="term" value="F:transmembrane transporter activity"/>
    <property type="evidence" value="ECO:0007669"/>
    <property type="project" value="InterPro"/>
</dbReference>
<reference evidence="8" key="4">
    <citation type="submission" date="2025-09" db="UniProtKB">
        <authorList>
            <consortium name="Ensembl"/>
        </authorList>
    </citation>
    <scope>IDENTIFICATION</scope>
</reference>
<name>F6W833_CIOIN</name>
<dbReference type="Proteomes" id="UP000008144">
    <property type="component" value="Chromosome 12"/>
</dbReference>
<dbReference type="OMA" id="IRQIPIL"/>
<evidence type="ECO:0000256" key="5">
    <source>
        <dbReference type="ARBA" id="ARBA00022989"/>
    </source>
</evidence>
<reference evidence="8" key="3">
    <citation type="submission" date="2025-08" db="UniProtKB">
        <authorList>
            <consortium name="Ensembl"/>
        </authorList>
    </citation>
    <scope>IDENTIFICATION</scope>
</reference>
<dbReference type="AlphaFoldDB" id="F6W833"/>
<evidence type="ECO:0000256" key="4">
    <source>
        <dbReference type="ARBA" id="ARBA00022692"/>
    </source>
</evidence>
<dbReference type="GeneTree" id="ENSGT00950000182953"/>
<dbReference type="STRING" id="7719.ENSCINP00000007695"/>
<feature type="transmembrane region" description="Helical" evidence="7">
    <location>
        <begin position="241"/>
        <end position="258"/>
    </location>
</feature>
<dbReference type="Pfam" id="PF00860">
    <property type="entry name" value="Xan_ur_permease"/>
    <property type="match status" value="1"/>
</dbReference>
<organism evidence="8 9">
    <name type="scientific">Ciona intestinalis</name>
    <name type="common">Transparent sea squirt</name>
    <name type="synonym">Ascidia intestinalis</name>
    <dbReference type="NCBI Taxonomy" id="7719"/>
    <lineage>
        <taxon>Eukaryota</taxon>
        <taxon>Metazoa</taxon>
        <taxon>Chordata</taxon>
        <taxon>Tunicata</taxon>
        <taxon>Ascidiacea</taxon>
        <taxon>Phlebobranchia</taxon>
        <taxon>Cionidae</taxon>
        <taxon>Ciona</taxon>
    </lineage>
</organism>
<evidence type="ECO:0008006" key="10">
    <source>
        <dbReference type="Google" id="ProtNLM"/>
    </source>
</evidence>
<feature type="transmembrane region" description="Helical" evidence="7">
    <location>
        <begin position="457"/>
        <end position="474"/>
    </location>
</feature>
<dbReference type="InterPro" id="IPR006042">
    <property type="entry name" value="Xan_ur_permease"/>
</dbReference>
<protein>
    <recommendedName>
        <fullName evidence="10">Solute carrier family 23 member 2</fullName>
    </recommendedName>
</protein>
<evidence type="ECO:0000256" key="1">
    <source>
        <dbReference type="ARBA" id="ARBA00004141"/>
    </source>
</evidence>
<evidence type="ECO:0000256" key="7">
    <source>
        <dbReference type="SAM" id="Phobius"/>
    </source>
</evidence>
<feature type="transmembrane region" description="Helical" evidence="7">
    <location>
        <begin position="279"/>
        <end position="302"/>
    </location>
</feature>
<keyword evidence="4 7" id="KW-0812">Transmembrane</keyword>